<evidence type="ECO:0008006" key="5">
    <source>
        <dbReference type="Google" id="ProtNLM"/>
    </source>
</evidence>
<reference evidence="3 4" key="1">
    <citation type="submission" date="2020-11" db="EMBL/GenBank/DDBJ databases">
        <title>Kaistella gelatinilytica sp. nov., a flavobacterium isolated from Antarctic Soil.</title>
        <authorList>
            <person name="Li J."/>
        </authorList>
    </citation>
    <scope>NUCLEOTIDE SEQUENCE [LARGE SCALE GENOMIC DNA]</scope>
    <source>
        <strain evidence="3 4">G5-32</strain>
    </source>
</reference>
<comment type="caution">
    <text evidence="3">The sequence shown here is derived from an EMBL/GenBank/DDBJ whole genome shotgun (WGS) entry which is preliminary data.</text>
</comment>
<gene>
    <name evidence="3" type="ORF">IV494_13985</name>
</gene>
<dbReference type="Proteomes" id="UP000660070">
    <property type="component" value="Unassembled WGS sequence"/>
</dbReference>
<sequence>MIGTLYKAGIPDDVPAPPPGGGGGTGPGAPSSPIDMYVYILALVGFLLIIYFARKQHKTIA</sequence>
<evidence type="ECO:0000256" key="1">
    <source>
        <dbReference type="SAM" id="MobiDB-lite"/>
    </source>
</evidence>
<proteinExistence type="predicted"/>
<evidence type="ECO:0000313" key="4">
    <source>
        <dbReference type="Proteomes" id="UP000660070"/>
    </source>
</evidence>
<feature type="transmembrane region" description="Helical" evidence="2">
    <location>
        <begin position="36"/>
        <end position="53"/>
    </location>
</feature>
<keyword evidence="2" id="KW-1133">Transmembrane helix</keyword>
<protein>
    <recommendedName>
        <fullName evidence="5">Signal peptidase</fullName>
    </recommendedName>
</protein>
<keyword evidence="2" id="KW-0812">Transmembrane</keyword>
<keyword evidence="4" id="KW-1185">Reference proteome</keyword>
<feature type="region of interest" description="Disordered" evidence="1">
    <location>
        <begin position="1"/>
        <end position="28"/>
    </location>
</feature>
<accession>A0ABS0FF02</accession>
<dbReference type="EMBL" id="JADPVI010000004">
    <property type="protein sequence ID" value="MBF8458290.1"/>
    <property type="molecule type" value="Genomic_DNA"/>
</dbReference>
<organism evidence="3 4">
    <name type="scientific">Kaistella gelatinilytica</name>
    <dbReference type="NCBI Taxonomy" id="2787636"/>
    <lineage>
        <taxon>Bacteria</taxon>
        <taxon>Pseudomonadati</taxon>
        <taxon>Bacteroidota</taxon>
        <taxon>Flavobacteriia</taxon>
        <taxon>Flavobacteriales</taxon>
        <taxon>Weeksellaceae</taxon>
        <taxon>Chryseobacterium group</taxon>
        <taxon>Kaistella</taxon>
    </lineage>
</organism>
<keyword evidence="2" id="KW-0472">Membrane</keyword>
<name>A0ABS0FF02_9FLAO</name>
<evidence type="ECO:0000256" key="2">
    <source>
        <dbReference type="SAM" id="Phobius"/>
    </source>
</evidence>
<evidence type="ECO:0000313" key="3">
    <source>
        <dbReference type="EMBL" id="MBF8458290.1"/>
    </source>
</evidence>